<proteinExistence type="predicted"/>
<keyword evidence="3" id="KW-0804">Transcription</keyword>
<evidence type="ECO:0000256" key="3">
    <source>
        <dbReference type="ARBA" id="ARBA00023163"/>
    </source>
</evidence>
<reference evidence="7 8" key="1">
    <citation type="journal article" date="2020" name="Nat. Commun.">
        <title>Genome of Tripterygium wilfordii and identification of cytochrome P450 involved in triptolide biosynthesis.</title>
        <authorList>
            <person name="Tu L."/>
            <person name="Su P."/>
            <person name="Zhang Z."/>
            <person name="Gao L."/>
            <person name="Wang J."/>
            <person name="Hu T."/>
            <person name="Zhou J."/>
            <person name="Zhang Y."/>
            <person name="Zhao Y."/>
            <person name="Liu Y."/>
            <person name="Song Y."/>
            <person name="Tong Y."/>
            <person name="Lu Y."/>
            <person name="Yang J."/>
            <person name="Xu C."/>
            <person name="Jia M."/>
            <person name="Peters R.J."/>
            <person name="Huang L."/>
            <person name="Gao W."/>
        </authorList>
    </citation>
    <scope>NUCLEOTIDE SEQUENCE [LARGE SCALE GENOMIC DNA]</scope>
    <source>
        <strain evidence="8">cv. XIE 37</strain>
        <tissue evidence="7">Leaf</tissue>
    </source>
</reference>
<evidence type="ECO:0000313" key="7">
    <source>
        <dbReference type="EMBL" id="KAF5745420.1"/>
    </source>
</evidence>
<gene>
    <name evidence="7" type="ORF">HS088_TW07G01004</name>
</gene>
<dbReference type="PANTHER" id="PTHR31719">
    <property type="entry name" value="NAC TRANSCRIPTION FACTOR 56"/>
    <property type="match status" value="1"/>
</dbReference>
<evidence type="ECO:0000256" key="4">
    <source>
        <dbReference type="ARBA" id="ARBA00023242"/>
    </source>
</evidence>
<evidence type="ECO:0000313" key="8">
    <source>
        <dbReference type="Proteomes" id="UP000593562"/>
    </source>
</evidence>
<feature type="region of interest" description="Disordered" evidence="5">
    <location>
        <begin position="1"/>
        <end position="23"/>
    </location>
</feature>
<dbReference type="InParanoid" id="A0A7J7DGC3"/>
<feature type="compositionally biased region" description="Low complexity" evidence="5">
    <location>
        <begin position="1"/>
        <end position="14"/>
    </location>
</feature>
<dbReference type="Proteomes" id="UP000593562">
    <property type="component" value="Unassembled WGS sequence"/>
</dbReference>
<evidence type="ECO:0000256" key="1">
    <source>
        <dbReference type="ARBA" id="ARBA00023015"/>
    </source>
</evidence>
<dbReference type="GO" id="GO:0003677">
    <property type="term" value="F:DNA binding"/>
    <property type="evidence" value="ECO:0007669"/>
    <property type="project" value="UniProtKB-KW"/>
</dbReference>
<dbReference type="PANTHER" id="PTHR31719:SF179">
    <property type="entry name" value="OS08G0148400 PROTEIN"/>
    <property type="match status" value="1"/>
</dbReference>
<dbReference type="GO" id="GO:0006355">
    <property type="term" value="P:regulation of DNA-templated transcription"/>
    <property type="evidence" value="ECO:0007669"/>
    <property type="project" value="InterPro"/>
</dbReference>
<dbReference type="EMBL" id="JAAARO010000007">
    <property type="protein sequence ID" value="KAF5745420.1"/>
    <property type="molecule type" value="Genomic_DNA"/>
</dbReference>
<sequence length="202" mass="23573">MASHSNASDSNSNSNPPPLPNMPPHVAFTLFDAAGEEHELILPSGYHFVPKDDDLILFYLHNKIIDQKDYLTVMTEMDLYNHDPDQIPNDEFKYGQMNDEAYYFTEIDEEYLTKSSQSRATNNGVWKKIEEDEDIVHNDEVIGFKKILAFYWRGNVEPTDWSMHEYRVNPASSQFELLDENAREKMKRYVLCKIKKVTDEPN</sequence>
<protein>
    <submittedName>
        <fullName evidence="7">NAC domain-containing protein 68-like</fullName>
    </submittedName>
</protein>
<keyword evidence="4" id="KW-0539">Nucleus</keyword>
<dbReference type="InterPro" id="IPR036093">
    <property type="entry name" value="NAC_dom_sf"/>
</dbReference>
<organism evidence="7 8">
    <name type="scientific">Tripterygium wilfordii</name>
    <name type="common">Thunder God vine</name>
    <dbReference type="NCBI Taxonomy" id="458696"/>
    <lineage>
        <taxon>Eukaryota</taxon>
        <taxon>Viridiplantae</taxon>
        <taxon>Streptophyta</taxon>
        <taxon>Embryophyta</taxon>
        <taxon>Tracheophyta</taxon>
        <taxon>Spermatophyta</taxon>
        <taxon>Magnoliopsida</taxon>
        <taxon>eudicotyledons</taxon>
        <taxon>Gunneridae</taxon>
        <taxon>Pentapetalae</taxon>
        <taxon>rosids</taxon>
        <taxon>fabids</taxon>
        <taxon>Celastrales</taxon>
        <taxon>Celastraceae</taxon>
        <taxon>Tripterygium</taxon>
    </lineage>
</organism>
<dbReference type="AlphaFoldDB" id="A0A7J7DGC3"/>
<feature type="domain" description="NAC" evidence="6">
    <location>
        <begin position="42"/>
        <end position="197"/>
    </location>
</feature>
<comment type="caution">
    <text evidence="7">The sequence shown here is derived from an EMBL/GenBank/DDBJ whole genome shotgun (WGS) entry which is preliminary data.</text>
</comment>
<evidence type="ECO:0000256" key="2">
    <source>
        <dbReference type="ARBA" id="ARBA00023125"/>
    </source>
</evidence>
<dbReference type="Gene3D" id="2.170.150.80">
    <property type="entry name" value="NAC domain"/>
    <property type="match status" value="1"/>
</dbReference>
<dbReference type="InterPro" id="IPR003441">
    <property type="entry name" value="NAC-dom"/>
</dbReference>
<keyword evidence="8" id="KW-1185">Reference proteome</keyword>
<keyword evidence="1" id="KW-0805">Transcription regulation</keyword>
<accession>A0A7J7DGC3</accession>
<dbReference type="SUPFAM" id="SSF101941">
    <property type="entry name" value="NAC domain"/>
    <property type="match status" value="1"/>
</dbReference>
<dbReference type="PROSITE" id="PS51005">
    <property type="entry name" value="NAC"/>
    <property type="match status" value="1"/>
</dbReference>
<keyword evidence="2" id="KW-0238">DNA-binding</keyword>
<name>A0A7J7DGC3_TRIWF</name>
<evidence type="ECO:0000259" key="6">
    <source>
        <dbReference type="PROSITE" id="PS51005"/>
    </source>
</evidence>
<dbReference type="Pfam" id="PF02365">
    <property type="entry name" value="NAM"/>
    <property type="match status" value="1"/>
</dbReference>
<evidence type="ECO:0000256" key="5">
    <source>
        <dbReference type="SAM" id="MobiDB-lite"/>
    </source>
</evidence>